<keyword evidence="1" id="KW-1133">Transmembrane helix</keyword>
<organism evidence="2 3">
    <name type="scientific">Glycocaulis abyssi</name>
    <dbReference type="NCBI Taxonomy" id="1433403"/>
    <lineage>
        <taxon>Bacteria</taxon>
        <taxon>Pseudomonadati</taxon>
        <taxon>Pseudomonadota</taxon>
        <taxon>Alphaproteobacteria</taxon>
        <taxon>Maricaulales</taxon>
        <taxon>Maricaulaceae</taxon>
        <taxon>Glycocaulis</taxon>
    </lineage>
</organism>
<name>A0ABV9NA70_9PROT</name>
<protein>
    <recommendedName>
        <fullName evidence="4">Transmembrane protein</fullName>
    </recommendedName>
</protein>
<keyword evidence="1" id="KW-0812">Transmembrane</keyword>
<keyword evidence="1" id="KW-0472">Membrane</keyword>
<comment type="caution">
    <text evidence="2">The sequence shown here is derived from an EMBL/GenBank/DDBJ whole genome shotgun (WGS) entry which is preliminary data.</text>
</comment>
<keyword evidence="3" id="KW-1185">Reference proteome</keyword>
<proteinExistence type="predicted"/>
<evidence type="ECO:0000313" key="2">
    <source>
        <dbReference type="EMBL" id="MFC4724776.1"/>
    </source>
</evidence>
<evidence type="ECO:0000313" key="3">
    <source>
        <dbReference type="Proteomes" id="UP001596024"/>
    </source>
</evidence>
<feature type="transmembrane region" description="Helical" evidence="1">
    <location>
        <begin position="6"/>
        <end position="31"/>
    </location>
</feature>
<sequence length="194" mass="20985">MRSGRGGLVIALAGASLLVAVMIPAAAWMFFKPMRIIAPELNGVVCAGPVCVDDIAALPTAEQLYGEGMANVAAKLTALNRPPRAVFCSTRACYRAFGGRGAGVAVFDLGIVIAPHAWQTYIVEHELIHMLQAQELGLLGRERTPIWFKEGMAFHVSDPPPGGLPDYAQGWAGQYREWEARVGRENVWEAIRAD</sequence>
<evidence type="ECO:0008006" key="4">
    <source>
        <dbReference type="Google" id="ProtNLM"/>
    </source>
</evidence>
<evidence type="ECO:0000256" key="1">
    <source>
        <dbReference type="SAM" id="Phobius"/>
    </source>
</evidence>
<dbReference type="EMBL" id="JBHSGQ010000002">
    <property type="protein sequence ID" value="MFC4724776.1"/>
    <property type="molecule type" value="Genomic_DNA"/>
</dbReference>
<gene>
    <name evidence="2" type="ORF">ACFPB0_05685</name>
</gene>
<dbReference type="Proteomes" id="UP001596024">
    <property type="component" value="Unassembled WGS sequence"/>
</dbReference>
<dbReference type="RefSeq" id="WP_371393948.1">
    <property type="nucleotide sequence ID" value="NZ_CP163421.1"/>
</dbReference>
<accession>A0ABV9NA70</accession>
<reference evidence="3" key="1">
    <citation type="journal article" date="2019" name="Int. J. Syst. Evol. Microbiol.">
        <title>The Global Catalogue of Microorganisms (GCM) 10K type strain sequencing project: providing services to taxonomists for standard genome sequencing and annotation.</title>
        <authorList>
            <consortium name="The Broad Institute Genomics Platform"/>
            <consortium name="The Broad Institute Genome Sequencing Center for Infectious Disease"/>
            <person name="Wu L."/>
            <person name="Ma J."/>
        </authorList>
    </citation>
    <scope>NUCLEOTIDE SEQUENCE [LARGE SCALE GENOMIC DNA]</scope>
    <source>
        <strain evidence="3">CCUG 62981</strain>
    </source>
</reference>